<dbReference type="GO" id="GO:0010498">
    <property type="term" value="P:proteasomal protein catabolic process"/>
    <property type="evidence" value="ECO:0007669"/>
    <property type="project" value="InterPro"/>
</dbReference>
<evidence type="ECO:0008006" key="2">
    <source>
        <dbReference type="Google" id="ProtNLM"/>
    </source>
</evidence>
<dbReference type="AlphaFoldDB" id="A0A382GBP4"/>
<evidence type="ECO:0000313" key="1">
    <source>
        <dbReference type="EMBL" id="SVB71601.1"/>
    </source>
</evidence>
<accession>A0A382GBP4</accession>
<proteinExistence type="predicted"/>
<dbReference type="GO" id="GO:0019941">
    <property type="term" value="P:modification-dependent protein catabolic process"/>
    <property type="evidence" value="ECO:0007669"/>
    <property type="project" value="InterPro"/>
</dbReference>
<feature type="non-terminal residue" evidence="1">
    <location>
        <position position="1"/>
    </location>
</feature>
<name>A0A382GBP4_9ZZZZ</name>
<protein>
    <recommendedName>
        <fullName evidence="2">Pup--protein ligase</fullName>
    </recommendedName>
</protein>
<dbReference type="EMBL" id="UINC01054194">
    <property type="protein sequence ID" value="SVB71601.1"/>
    <property type="molecule type" value="Genomic_DNA"/>
</dbReference>
<dbReference type="PANTHER" id="PTHR42307:SF3">
    <property type="entry name" value="PUP--PROTEIN LIGASE"/>
    <property type="match status" value="1"/>
</dbReference>
<organism evidence="1">
    <name type="scientific">marine metagenome</name>
    <dbReference type="NCBI Taxonomy" id="408172"/>
    <lineage>
        <taxon>unclassified sequences</taxon>
        <taxon>metagenomes</taxon>
        <taxon>ecological metagenomes</taxon>
    </lineage>
</organism>
<reference evidence="1" key="1">
    <citation type="submission" date="2018-05" db="EMBL/GenBank/DDBJ databases">
        <authorList>
            <person name="Lanie J.A."/>
            <person name="Ng W.-L."/>
            <person name="Kazmierczak K.M."/>
            <person name="Andrzejewski T.M."/>
            <person name="Davidsen T.M."/>
            <person name="Wayne K.J."/>
            <person name="Tettelin H."/>
            <person name="Glass J.I."/>
            <person name="Rusch D."/>
            <person name="Podicherti R."/>
            <person name="Tsui H.-C.T."/>
            <person name="Winkler M.E."/>
        </authorList>
    </citation>
    <scope>NUCLEOTIDE SEQUENCE</scope>
</reference>
<dbReference type="PANTHER" id="PTHR42307">
    <property type="entry name" value="PUP DEAMIDASE/DEPUPYLASE"/>
    <property type="match status" value="1"/>
</dbReference>
<dbReference type="Pfam" id="PF03136">
    <property type="entry name" value="Pup_ligase"/>
    <property type="match status" value="1"/>
</dbReference>
<gene>
    <name evidence="1" type="ORF">METZ01_LOCUS224455</name>
</gene>
<dbReference type="GO" id="GO:0070490">
    <property type="term" value="P:protein pupylation"/>
    <property type="evidence" value="ECO:0007669"/>
    <property type="project" value="TreeGrafter"/>
</dbReference>
<sequence>ERRMQHENIKGKMSIFKNNTDTPGNTYGCHENYLMDRRVSFRQLAGKLIPFFVTRQIFTGAGKIKPSNRGQYAISQRAEHIREEISIATTTARGIINTRDEPHADREKYRRLHVIVGDSNMSEYVNLLKVGTTDVVLRMIEANFITRQFALRNSVHAIQRISDDVTCTRTVELEDGRRLSAVEMQLEYLDLAKQYLEKEGSDPTTDLVMKCWEHVLTCLQENPEQLDRELDWVIKRRLIETYASSRNIDWDSPKITMLDYQYHNIRTDVGLYYKLEKDNLVDRIITDAQIEHAMHHPPETTRAKFRGRFVKLANEKKIMCGVNWSYIQLYEPYQKLFLSTNPLQAEYEEASRMIYSI</sequence>
<dbReference type="GO" id="GO:0005524">
    <property type="term" value="F:ATP binding"/>
    <property type="evidence" value="ECO:0007669"/>
    <property type="project" value="TreeGrafter"/>
</dbReference>
<dbReference type="InterPro" id="IPR004347">
    <property type="entry name" value="Pup_ligase/deamidase"/>
</dbReference>